<keyword evidence="6" id="KW-0238">DNA-binding</keyword>
<dbReference type="InterPro" id="IPR003738">
    <property type="entry name" value="SRAP"/>
</dbReference>
<dbReference type="GO" id="GO:0006508">
    <property type="term" value="P:proteolysis"/>
    <property type="evidence" value="ECO:0007669"/>
    <property type="project" value="UniProtKB-KW"/>
</dbReference>
<evidence type="ECO:0000256" key="5">
    <source>
        <dbReference type="ARBA" id="ARBA00023124"/>
    </source>
</evidence>
<accession>A0A9N9F300</accession>
<dbReference type="Gene3D" id="3.90.1680.10">
    <property type="entry name" value="SOS response associated peptidase-like"/>
    <property type="match status" value="1"/>
</dbReference>
<reference evidence="9" key="1">
    <citation type="submission" date="2021-06" db="EMBL/GenBank/DDBJ databases">
        <authorList>
            <person name="Kallberg Y."/>
            <person name="Tangrot J."/>
            <person name="Rosling A."/>
        </authorList>
    </citation>
    <scope>NUCLEOTIDE SEQUENCE</scope>
    <source>
        <strain evidence="9">AZ414A</strain>
    </source>
</reference>
<keyword evidence="3" id="KW-0227">DNA damage</keyword>
<dbReference type="PANTHER" id="PTHR13604:SF0">
    <property type="entry name" value="ABASIC SITE PROCESSING PROTEIN HMCES"/>
    <property type="match status" value="1"/>
</dbReference>
<dbReference type="Proteomes" id="UP000789706">
    <property type="component" value="Unassembled WGS sequence"/>
</dbReference>
<sequence length="297" mass="34547">MYWLDRGNYQTSYNVAPTSYQPVIRMEHGSKQTVVHTMKWGLVPCWSKSLPNSMKTANCRDDSLIGNGKSMFSSMKNAKRCIVLVQGFYEWLTKGKQKIPYYFKRKDGELLFFAGLYDSVRLPELLFTYTIITTSPAKFMSHIHNRMPVILEKESSGDIANWLNPDIRWNSELAALLKPYEREDELECYQVTQDVNKVGTDSPRFVKPVNNMGNDDKKEVKQEQFNNSDNEIHVKKKLCISGEVGEDNEEEEEKKPKRKKSTSSIKKKNAKYNNRDDDREDNESLSKKNWNKKESIE</sequence>
<protein>
    <submittedName>
        <fullName evidence="9">3905_t:CDS:1</fullName>
    </submittedName>
</protein>
<dbReference type="Pfam" id="PF02586">
    <property type="entry name" value="SRAP"/>
    <property type="match status" value="1"/>
</dbReference>
<keyword evidence="5" id="KW-0190">Covalent protein-DNA linkage</keyword>
<evidence type="ECO:0000256" key="7">
    <source>
        <dbReference type="ARBA" id="ARBA00023239"/>
    </source>
</evidence>
<dbReference type="PANTHER" id="PTHR13604">
    <property type="entry name" value="DC12-RELATED"/>
    <property type="match status" value="1"/>
</dbReference>
<keyword evidence="7" id="KW-0456">Lyase</keyword>
<keyword evidence="2" id="KW-0645">Protease</keyword>
<comment type="similarity">
    <text evidence="1">Belongs to the SOS response-associated peptidase family.</text>
</comment>
<dbReference type="InterPro" id="IPR036590">
    <property type="entry name" value="SRAP-like"/>
</dbReference>
<evidence type="ECO:0000256" key="3">
    <source>
        <dbReference type="ARBA" id="ARBA00022763"/>
    </source>
</evidence>
<dbReference type="OrthoDB" id="2111841at2759"/>
<dbReference type="GO" id="GO:0008233">
    <property type="term" value="F:peptidase activity"/>
    <property type="evidence" value="ECO:0007669"/>
    <property type="project" value="UniProtKB-KW"/>
</dbReference>
<dbReference type="EMBL" id="CAJVPK010000400">
    <property type="protein sequence ID" value="CAG8505164.1"/>
    <property type="molecule type" value="Genomic_DNA"/>
</dbReference>
<feature type="compositionally biased region" description="Basic residues" evidence="8">
    <location>
        <begin position="256"/>
        <end position="270"/>
    </location>
</feature>
<proteinExistence type="inferred from homology"/>
<evidence type="ECO:0000256" key="8">
    <source>
        <dbReference type="SAM" id="MobiDB-lite"/>
    </source>
</evidence>
<dbReference type="GO" id="GO:0016829">
    <property type="term" value="F:lyase activity"/>
    <property type="evidence" value="ECO:0007669"/>
    <property type="project" value="UniProtKB-KW"/>
</dbReference>
<name>A0A9N9F300_9GLOM</name>
<evidence type="ECO:0000256" key="6">
    <source>
        <dbReference type="ARBA" id="ARBA00023125"/>
    </source>
</evidence>
<evidence type="ECO:0000313" key="9">
    <source>
        <dbReference type="EMBL" id="CAG8505164.1"/>
    </source>
</evidence>
<comment type="caution">
    <text evidence="9">The sequence shown here is derived from an EMBL/GenBank/DDBJ whole genome shotgun (WGS) entry which is preliminary data.</text>
</comment>
<evidence type="ECO:0000256" key="2">
    <source>
        <dbReference type="ARBA" id="ARBA00022670"/>
    </source>
</evidence>
<feature type="region of interest" description="Disordered" evidence="8">
    <location>
        <begin position="241"/>
        <end position="297"/>
    </location>
</feature>
<feature type="compositionally biased region" description="Basic and acidic residues" evidence="8">
    <location>
        <begin position="273"/>
        <end position="297"/>
    </location>
</feature>
<evidence type="ECO:0000256" key="1">
    <source>
        <dbReference type="ARBA" id="ARBA00008136"/>
    </source>
</evidence>
<dbReference type="GO" id="GO:0106300">
    <property type="term" value="P:protein-DNA covalent cross-linking repair"/>
    <property type="evidence" value="ECO:0007669"/>
    <property type="project" value="InterPro"/>
</dbReference>
<gene>
    <name evidence="9" type="ORF">DEBURN_LOCUS4884</name>
</gene>
<evidence type="ECO:0000313" key="10">
    <source>
        <dbReference type="Proteomes" id="UP000789706"/>
    </source>
</evidence>
<dbReference type="AlphaFoldDB" id="A0A9N9F300"/>
<dbReference type="GO" id="GO:0003697">
    <property type="term" value="F:single-stranded DNA binding"/>
    <property type="evidence" value="ECO:0007669"/>
    <property type="project" value="InterPro"/>
</dbReference>
<keyword evidence="10" id="KW-1185">Reference proteome</keyword>
<dbReference type="SUPFAM" id="SSF143081">
    <property type="entry name" value="BB1717-like"/>
    <property type="match status" value="1"/>
</dbReference>
<organism evidence="9 10">
    <name type="scientific">Diversispora eburnea</name>
    <dbReference type="NCBI Taxonomy" id="1213867"/>
    <lineage>
        <taxon>Eukaryota</taxon>
        <taxon>Fungi</taxon>
        <taxon>Fungi incertae sedis</taxon>
        <taxon>Mucoromycota</taxon>
        <taxon>Glomeromycotina</taxon>
        <taxon>Glomeromycetes</taxon>
        <taxon>Diversisporales</taxon>
        <taxon>Diversisporaceae</taxon>
        <taxon>Diversispora</taxon>
    </lineage>
</organism>
<keyword evidence="4" id="KW-0378">Hydrolase</keyword>
<evidence type="ECO:0000256" key="4">
    <source>
        <dbReference type="ARBA" id="ARBA00022801"/>
    </source>
</evidence>